<dbReference type="PANTHER" id="PTHR34072:SF57">
    <property type="entry name" value="RNA-DIRECTED DNA POLYMERASE"/>
    <property type="match status" value="1"/>
</dbReference>
<organism evidence="10 11">
    <name type="scientific">Vitis vinifera</name>
    <name type="common">Grape</name>
    <dbReference type="NCBI Taxonomy" id="29760"/>
    <lineage>
        <taxon>Eukaryota</taxon>
        <taxon>Viridiplantae</taxon>
        <taxon>Streptophyta</taxon>
        <taxon>Embryophyta</taxon>
        <taxon>Tracheophyta</taxon>
        <taxon>Spermatophyta</taxon>
        <taxon>Magnoliopsida</taxon>
        <taxon>eudicotyledons</taxon>
        <taxon>Gunneridae</taxon>
        <taxon>Pentapetalae</taxon>
        <taxon>rosids</taxon>
        <taxon>Vitales</taxon>
        <taxon>Vitaceae</taxon>
        <taxon>Viteae</taxon>
        <taxon>Vitis</taxon>
    </lineage>
</organism>
<feature type="compositionally biased region" description="Polar residues" evidence="7">
    <location>
        <begin position="606"/>
        <end position="615"/>
    </location>
</feature>
<evidence type="ECO:0000313" key="10">
    <source>
        <dbReference type="EMBL" id="RVW29337.1"/>
    </source>
</evidence>
<dbReference type="AlphaFoldDB" id="A0A438D1K4"/>
<evidence type="ECO:0000259" key="9">
    <source>
        <dbReference type="Pfam" id="PF17921"/>
    </source>
</evidence>
<dbReference type="Pfam" id="PF17917">
    <property type="entry name" value="RT_RNaseH"/>
    <property type="match status" value="1"/>
</dbReference>
<feature type="domain" description="Integrase zinc-binding" evidence="9">
    <location>
        <begin position="131"/>
        <end position="187"/>
    </location>
</feature>
<dbReference type="EMBL" id="QGNW01001848">
    <property type="protein sequence ID" value="RVW29337.1"/>
    <property type="molecule type" value="Genomic_DNA"/>
</dbReference>
<sequence>MLIGLKGVVLGQRDDGKPYVIYYARSFIVVFTDHSALKYLLTKQDAKARLIRWILLLQKFNLQIKDKKGVENVVANHLSRLAISHNSHGFPINDDFPKESLMLLEDAPWYAHIANYIVTSEVPNQIIRKCVPEQEQQGILSHCHESACGGHFAYQKIAMKVLQSGFSWPSLFKDAHAMCKSCDRYQRLGTKYGVKHKVATPYHPQTSGQVETTYKTILGMSPYRLVYGKACHLPVEVEYKAWWAIKKVNMDLNRVGMKRLHIFPGKLKSRWISPFIIHQVHSNGVVNYSIPTAQTLSKSWPPFQAIHEAFQSRQGGSLTIPPSEVECHLALLSIGTRRGDHPLHLGQALRTPRNQFIALCKESQSFRPMRVICTSTASAPATESQIPSRMTQKQQPELRDSLPTAENHLEHLMTPRDFSIPKHIAEALHMPYEPMSPADYREWSHFSQRNMVRILSKGTSTRSFLLRKEFPPGMLLLDVVLRPTYFHFSIWCRGYELYWRLYSGYQRVSILALIILIMTSLLYFEEKDEQPPQAQRAEIPTEIILPAPAAPSTVPTLEATSFAPPTTLEALPITLSTTQSVLAQQITVIRAPYTPSEEATLAEQAIPSQEATPAEQTMPHEETTTAEVETPI</sequence>
<keyword evidence="1" id="KW-0808">Transferase</keyword>
<gene>
    <name evidence="10" type="ORF">CK203_109115</name>
</gene>
<protein>
    <recommendedName>
        <fullName evidence="12">Mitochondrial protein</fullName>
    </recommendedName>
</protein>
<dbReference type="SUPFAM" id="SSF53098">
    <property type="entry name" value="Ribonuclease H-like"/>
    <property type="match status" value="1"/>
</dbReference>
<evidence type="ECO:0000313" key="11">
    <source>
        <dbReference type="Proteomes" id="UP000288805"/>
    </source>
</evidence>
<dbReference type="InterPro" id="IPR043502">
    <property type="entry name" value="DNA/RNA_pol_sf"/>
</dbReference>
<keyword evidence="5" id="KW-0378">Hydrolase</keyword>
<dbReference type="InterPro" id="IPR041373">
    <property type="entry name" value="RT_RNaseH"/>
</dbReference>
<evidence type="ECO:0000256" key="2">
    <source>
        <dbReference type="ARBA" id="ARBA00022695"/>
    </source>
</evidence>
<evidence type="ECO:0000259" key="8">
    <source>
        <dbReference type="Pfam" id="PF17917"/>
    </source>
</evidence>
<evidence type="ECO:0000256" key="3">
    <source>
        <dbReference type="ARBA" id="ARBA00022722"/>
    </source>
</evidence>
<keyword evidence="2" id="KW-0548">Nucleotidyltransferase</keyword>
<proteinExistence type="predicted"/>
<dbReference type="PANTHER" id="PTHR34072">
    <property type="entry name" value="ENZYMATIC POLYPROTEIN-RELATED"/>
    <property type="match status" value="1"/>
</dbReference>
<keyword evidence="6" id="KW-0695">RNA-directed DNA polymerase</keyword>
<dbReference type="SUPFAM" id="SSF56672">
    <property type="entry name" value="DNA/RNA polymerases"/>
    <property type="match status" value="1"/>
</dbReference>
<dbReference type="GO" id="GO:0004519">
    <property type="term" value="F:endonuclease activity"/>
    <property type="evidence" value="ECO:0007669"/>
    <property type="project" value="UniProtKB-KW"/>
</dbReference>
<keyword evidence="4" id="KW-0255">Endonuclease</keyword>
<dbReference type="Proteomes" id="UP000288805">
    <property type="component" value="Unassembled WGS sequence"/>
</dbReference>
<feature type="region of interest" description="Disordered" evidence="7">
    <location>
        <begin position="598"/>
        <end position="632"/>
    </location>
</feature>
<feature type="domain" description="Reverse transcriptase RNase H-like" evidence="8">
    <location>
        <begin position="23"/>
        <end position="60"/>
    </location>
</feature>
<comment type="caution">
    <text evidence="10">The sequence shown here is derived from an EMBL/GenBank/DDBJ whole genome shotgun (WGS) entry which is preliminary data.</text>
</comment>
<dbReference type="Gene3D" id="1.10.340.70">
    <property type="match status" value="1"/>
</dbReference>
<dbReference type="GO" id="GO:0016787">
    <property type="term" value="F:hydrolase activity"/>
    <property type="evidence" value="ECO:0007669"/>
    <property type="project" value="UniProtKB-KW"/>
</dbReference>
<evidence type="ECO:0000256" key="4">
    <source>
        <dbReference type="ARBA" id="ARBA00022759"/>
    </source>
</evidence>
<evidence type="ECO:0000256" key="1">
    <source>
        <dbReference type="ARBA" id="ARBA00022679"/>
    </source>
</evidence>
<dbReference type="InterPro" id="IPR012337">
    <property type="entry name" value="RNaseH-like_sf"/>
</dbReference>
<evidence type="ECO:0008006" key="12">
    <source>
        <dbReference type="Google" id="ProtNLM"/>
    </source>
</evidence>
<name>A0A438D1K4_VITVI</name>
<evidence type="ECO:0000256" key="6">
    <source>
        <dbReference type="ARBA" id="ARBA00022918"/>
    </source>
</evidence>
<accession>A0A438D1K4</accession>
<reference evidence="10 11" key="1">
    <citation type="journal article" date="2018" name="PLoS Genet.">
        <title>Population sequencing reveals clonal diversity and ancestral inbreeding in the grapevine cultivar Chardonnay.</title>
        <authorList>
            <person name="Roach M.J."/>
            <person name="Johnson D.L."/>
            <person name="Bohlmann J."/>
            <person name="van Vuuren H.J."/>
            <person name="Jones S.J."/>
            <person name="Pretorius I.S."/>
            <person name="Schmidt S.A."/>
            <person name="Borneman A.R."/>
        </authorList>
    </citation>
    <scope>NUCLEOTIDE SEQUENCE [LARGE SCALE GENOMIC DNA]</scope>
    <source>
        <strain evidence="11">cv. Chardonnay</strain>
        <tissue evidence="10">Leaf</tissue>
    </source>
</reference>
<evidence type="ECO:0000256" key="5">
    <source>
        <dbReference type="ARBA" id="ARBA00022801"/>
    </source>
</evidence>
<dbReference type="Pfam" id="PF17921">
    <property type="entry name" value="Integrase_H2C2"/>
    <property type="match status" value="1"/>
</dbReference>
<dbReference type="GO" id="GO:0003964">
    <property type="term" value="F:RNA-directed DNA polymerase activity"/>
    <property type="evidence" value="ECO:0007669"/>
    <property type="project" value="UniProtKB-KW"/>
</dbReference>
<evidence type="ECO:0000256" key="7">
    <source>
        <dbReference type="SAM" id="MobiDB-lite"/>
    </source>
</evidence>
<keyword evidence="3" id="KW-0540">Nuclease</keyword>
<dbReference type="InterPro" id="IPR041588">
    <property type="entry name" value="Integrase_H2C2"/>
</dbReference>